<dbReference type="InterPro" id="IPR022751">
    <property type="entry name" value="Alpha_mannosyltransferase"/>
</dbReference>
<protein>
    <recommendedName>
        <fullName evidence="14">Glycosyltransferase family 71 protein</fullName>
    </recommendedName>
</protein>
<comment type="similarity">
    <text evidence="3">Belongs to the MNN1/MNT family.</text>
</comment>
<dbReference type="InterPro" id="IPR029044">
    <property type="entry name" value="Nucleotide-diphossugar_trans"/>
</dbReference>
<name>A0A8H3FQK0_9LECA</name>
<gene>
    <name evidence="12" type="ORF">HETSPECPRED_007347</name>
</gene>
<dbReference type="PANTHER" id="PTHR31646">
    <property type="entry name" value="ALPHA-1,2-MANNOSYLTRANSFERASE MNN2"/>
    <property type="match status" value="1"/>
</dbReference>
<comment type="caution">
    <text evidence="12">The sequence shown here is derived from an EMBL/GenBank/DDBJ whole genome shotgun (WGS) entry which is preliminary data.</text>
</comment>
<keyword evidence="7" id="KW-1133">Transmembrane helix</keyword>
<evidence type="ECO:0000256" key="6">
    <source>
        <dbReference type="ARBA" id="ARBA00022968"/>
    </source>
</evidence>
<evidence type="ECO:0000256" key="5">
    <source>
        <dbReference type="ARBA" id="ARBA00022692"/>
    </source>
</evidence>
<accession>A0A8H3FQK0</accession>
<dbReference type="OrthoDB" id="4484309at2759"/>
<feature type="chain" id="PRO_5034030575" description="Glycosyltransferase family 71 protein" evidence="11">
    <location>
        <begin position="29"/>
        <end position="587"/>
    </location>
</feature>
<keyword evidence="11" id="KW-0732">Signal</keyword>
<keyword evidence="5" id="KW-0812">Transmembrane</keyword>
<dbReference type="Pfam" id="PF11051">
    <property type="entry name" value="Mannosyl_trans3"/>
    <property type="match status" value="2"/>
</dbReference>
<keyword evidence="9" id="KW-0472">Membrane</keyword>
<reference evidence="12" key="1">
    <citation type="submission" date="2021-03" db="EMBL/GenBank/DDBJ databases">
        <authorList>
            <person name="Tagirdzhanova G."/>
        </authorList>
    </citation>
    <scope>NUCLEOTIDE SEQUENCE</scope>
</reference>
<dbReference type="SUPFAM" id="SSF53448">
    <property type="entry name" value="Nucleotide-diphospho-sugar transferases"/>
    <property type="match status" value="1"/>
</dbReference>
<feature type="signal peptide" evidence="11">
    <location>
        <begin position="1"/>
        <end position="28"/>
    </location>
</feature>
<comment type="subcellular location">
    <subcellularLocation>
        <location evidence="1">Golgi apparatus membrane</location>
        <topology evidence="1">Single-pass type II membrane protein</topology>
    </subcellularLocation>
</comment>
<evidence type="ECO:0000256" key="9">
    <source>
        <dbReference type="ARBA" id="ARBA00023136"/>
    </source>
</evidence>
<keyword evidence="6" id="KW-0735">Signal-anchor</keyword>
<feature type="region of interest" description="Disordered" evidence="10">
    <location>
        <begin position="43"/>
        <end position="134"/>
    </location>
</feature>
<comment type="pathway">
    <text evidence="2">Protein modification; protein glycosylation.</text>
</comment>
<dbReference type="Gene3D" id="3.90.550.10">
    <property type="entry name" value="Spore Coat Polysaccharide Biosynthesis Protein SpsA, Chain A"/>
    <property type="match status" value="1"/>
</dbReference>
<evidence type="ECO:0000256" key="3">
    <source>
        <dbReference type="ARBA" id="ARBA00009105"/>
    </source>
</evidence>
<evidence type="ECO:0000256" key="4">
    <source>
        <dbReference type="ARBA" id="ARBA00022679"/>
    </source>
</evidence>
<dbReference type="GO" id="GO:0000139">
    <property type="term" value="C:Golgi membrane"/>
    <property type="evidence" value="ECO:0007669"/>
    <property type="project" value="UniProtKB-SubCell"/>
</dbReference>
<dbReference type="AlphaFoldDB" id="A0A8H3FQK0"/>
<evidence type="ECO:0000256" key="2">
    <source>
        <dbReference type="ARBA" id="ARBA00004922"/>
    </source>
</evidence>
<dbReference type="PANTHER" id="PTHR31646:SF1">
    <property type="entry name" value="ALPHA-1,2-MANNOSYLTRANSFERASE MNN2"/>
    <property type="match status" value="1"/>
</dbReference>
<evidence type="ECO:0000256" key="8">
    <source>
        <dbReference type="ARBA" id="ARBA00023034"/>
    </source>
</evidence>
<organism evidence="12 13">
    <name type="scientific">Heterodermia speciosa</name>
    <dbReference type="NCBI Taxonomy" id="116794"/>
    <lineage>
        <taxon>Eukaryota</taxon>
        <taxon>Fungi</taxon>
        <taxon>Dikarya</taxon>
        <taxon>Ascomycota</taxon>
        <taxon>Pezizomycotina</taxon>
        <taxon>Lecanoromycetes</taxon>
        <taxon>OSLEUM clade</taxon>
        <taxon>Lecanoromycetidae</taxon>
        <taxon>Caliciales</taxon>
        <taxon>Physciaceae</taxon>
        <taxon>Heterodermia</taxon>
    </lineage>
</organism>
<keyword evidence="4" id="KW-0808">Transferase</keyword>
<dbReference type="EMBL" id="CAJPDS010000051">
    <property type="protein sequence ID" value="CAF9929337.1"/>
    <property type="molecule type" value="Genomic_DNA"/>
</dbReference>
<evidence type="ECO:0000313" key="12">
    <source>
        <dbReference type="EMBL" id="CAF9929337.1"/>
    </source>
</evidence>
<keyword evidence="13" id="KW-1185">Reference proteome</keyword>
<keyword evidence="8" id="KW-0333">Golgi apparatus</keyword>
<proteinExistence type="inferred from homology"/>
<evidence type="ECO:0000256" key="7">
    <source>
        <dbReference type="ARBA" id="ARBA00022989"/>
    </source>
</evidence>
<evidence type="ECO:0000256" key="10">
    <source>
        <dbReference type="SAM" id="MobiDB-lite"/>
    </source>
</evidence>
<evidence type="ECO:0000256" key="11">
    <source>
        <dbReference type="SAM" id="SignalP"/>
    </source>
</evidence>
<sequence>MFLPRMQSKLLALFVIVGFLWLITVQWGAPSVPSSFSNPFSNHDTTSGISDEKAAPSAKAPLAVPTKATSPDKEPKPSPAAVKSTKPTQKASKPKETPKHKAPLLVVSTITPHTTDLPKEPASPKATSIPDKADPSNNTLILTETFKPPTLENKIAFWKVFEKLLDASKPGCDPPSRQGTAETIGYDKLVVSEHPSERADVLFMPDQSVVKMKKAHENFVAGLQAGTLEMVYNPGTRGLVTTAGGPYLPVFVISLRMLRRTGTTLPMEVFLADKKEYEEYICDEVFPELNAKCVVLSDILEAVPHSLDITHYQYKVFAMIFSSFEEVLFLDSDAFTLHDADELFTSEPFTNHGLVSWPDFWASSASPLYYNISSQPVPPMSLRQSTESGELLLNKKTHSKSLLLATYYNYFRRHYYVLFSQGAPGEGDKETFLAAANALNETFYATSENVRPIGHMKHDGKFSGSAMVQYDPIQDYNLTQNGIWRIKNESAAPQPRPFFLHVNFPRLNPTKVFDYDEHTRNFQGKEQRIWQSEKDIKEKFGKDIEKEIWQEVKYVSCELEDKFETFKGEKGLCEKATKHYQGLFGKT</sequence>
<dbReference type="Proteomes" id="UP000664521">
    <property type="component" value="Unassembled WGS sequence"/>
</dbReference>
<evidence type="ECO:0008006" key="14">
    <source>
        <dbReference type="Google" id="ProtNLM"/>
    </source>
</evidence>
<evidence type="ECO:0000313" key="13">
    <source>
        <dbReference type="Proteomes" id="UP000664521"/>
    </source>
</evidence>
<dbReference type="GO" id="GO:0046354">
    <property type="term" value="P:mannan biosynthetic process"/>
    <property type="evidence" value="ECO:0007669"/>
    <property type="project" value="TreeGrafter"/>
</dbReference>
<evidence type="ECO:0000256" key="1">
    <source>
        <dbReference type="ARBA" id="ARBA00004323"/>
    </source>
</evidence>
<dbReference type="GO" id="GO:0000026">
    <property type="term" value="F:alpha-1,2-mannosyltransferase activity"/>
    <property type="evidence" value="ECO:0007669"/>
    <property type="project" value="TreeGrafter"/>
</dbReference>